<feature type="non-terminal residue" evidence="1">
    <location>
        <position position="1"/>
    </location>
</feature>
<dbReference type="EMBL" id="HACG01013765">
    <property type="protein sequence ID" value="CEK60630.1"/>
    <property type="molecule type" value="Transcribed_RNA"/>
</dbReference>
<dbReference type="InterPro" id="IPR013783">
    <property type="entry name" value="Ig-like_fold"/>
</dbReference>
<gene>
    <name evidence="1" type="primary">ORF39945</name>
</gene>
<dbReference type="SUPFAM" id="SSF49265">
    <property type="entry name" value="Fibronectin type III"/>
    <property type="match status" value="1"/>
</dbReference>
<dbReference type="Gene3D" id="2.60.40.10">
    <property type="entry name" value="Immunoglobulins"/>
    <property type="match status" value="1"/>
</dbReference>
<proteinExistence type="predicted"/>
<protein>
    <recommendedName>
        <fullName evidence="2">Fibronectin type-III domain-containing protein</fullName>
    </recommendedName>
</protein>
<evidence type="ECO:0008006" key="2">
    <source>
        <dbReference type="Google" id="ProtNLM"/>
    </source>
</evidence>
<accession>A0A0B6YYQ6</accession>
<organism evidence="1">
    <name type="scientific">Arion vulgaris</name>
    <dbReference type="NCBI Taxonomy" id="1028688"/>
    <lineage>
        <taxon>Eukaryota</taxon>
        <taxon>Metazoa</taxon>
        <taxon>Spiralia</taxon>
        <taxon>Lophotrochozoa</taxon>
        <taxon>Mollusca</taxon>
        <taxon>Gastropoda</taxon>
        <taxon>Heterobranchia</taxon>
        <taxon>Euthyneura</taxon>
        <taxon>Panpulmonata</taxon>
        <taxon>Eupulmonata</taxon>
        <taxon>Stylommatophora</taxon>
        <taxon>Helicina</taxon>
        <taxon>Arionoidea</taxon>
        <taxon>Arionidae</taxon>
        <taxon>Arion</taxon>
    </lineage>
</organism>
<dbReference type="AlphaFoldDB" id="A0A0B6YYQ6"/>
<reference evidence="1" key="1">
    <citation type="submission" date="2014-12" db="EMBL/GenBank/DDBJ databases">
        <title>Insight into the proteome of Arion vulgaris.</title>
        <authorList>
            <person name="Aradska J."/>
            <person name="Bulat T."/>
            <person name="Smidak R."/>
            <person name="Sarate P."/>
            <person name="Gangsoo J."/>
            <person name="Sialana F."/>
            <person name="Bilban M."/>
            <person name="Lubec G."/>
        </authorList>
    </citation>
    <scope>NUCLEOTIDE SEQUENCE</scope>
    <source>
        <tissue evidence="1">Skin</tissue>
    </source>
</reference>
<name>A0A0B6YYQ6_9EUPU</name>
<sequence length="108" mass="11790">EKDAIIVEVSNTNMDGCPPYYESTVTCQSSVITQLYQGADLVAYDTNLQPYSDYMYQYTASNEAGEGVSPWSYGRTKEGAPSGVNGPTSLRALSGVEIEIFWDEPQAT</sequence>
<evidence type="ECO:0000313" key="1">
    <source>
        <dbReference type="EMBL" id="CEK60630.1"/>
    </source>
</evidence>
<dbReference type="InterPro" id="IPR036116">
    <property type="entry name" value="FN3_sf"/>
</dbReference>
<feature type="non-terminal residue" evidence="1">
    <location>
        <position position="108"/>
    </location>
</feature>